<dbReference type="InterPro" id="IPR011545">
    <property type="entry name" value="DEAD/DEAH_box_helicase_dom"/>
</dbReference>
<keyword evidence="1 6" id="KW-0547">Nucleotide-binding</keyword>
<feature type="domain" description="Helicase C-terminal" evidence="9">
    <location>
        <begin position="224"/>
        <end position="386"/>
    </location>
</feature>
<dbReference type="InterPro" id="IPR014001">
    <property type="entry name" value="Helicase_ATP-bd"/>
</dbReference>
<keyword evidence="3 6" id="KW-0347">Helicase</keyword>
<dbReference type="InterPro" id="IPR050079">
    <property type="entry name" value="DEAD_box_RNA_helicase"/>
</dbReference>
<keyword evidence="11" id="KW-1185">Reference proteome</keyword>
<keyword evidence="2 6" id="KW-0378">Hydrolase</keyword>
<evidence type="ECO:0000259" key="9">
    <source>
        <dbReference type="PROSITE" id="PS51194"/>
    </source>
</evidence>
<evidence type="ECO:0000256" key="1">
    <source>
        <dbReference type="ARBA" id="ARBA00022741"/>
    </source>
</evidence>
<evidence type="ECO:0000256" key="4">
    <source>
        <dbReference type="ARBA" id="ARBA00022840"/>
    </source>
</evidence>
<dbReference type="PROSITE" id="PS00039">
    <property type="entry name" value="DEAD_ATP_HELICASE"/>
    <property type="match status" value="1"/>
</dbReference>
<dbReference type="Pfam" id="PF00270">
    <property type="entry name" value="DEAD"/>
    <property type="match status" value="1"/>
</dbReference>
<proteinExistence type="inferred from homology"/>
<evidence type="ECO:0000313" key="11">
    <source>
        <dbReference type="Proteomes" id="UP001290861"/>
    </source>
</evidence>
<feature type="domain" description="Helicase ATP-binding" evidence="8">
    <location>
        <begin position="38"/>
        <end position="213"/>
    </location>
</feature>
<dbReference type="InterPro" id="IPR027417">
    <property type="entry name" value="P-loop_NTPase"/>
</dbReference>
<dbReference type="SMART" id="SM00487">
    <property type="entry name" value="DEXDc"/>
    <property type="match status" value="1"/>
</dbReference>
<sequence length="435" mass="47790">MKKENDLQGIFGELLPEIGKAVTEAGYQTPSPIQEQAIPYLLQGRDMIGCAQTGTGKTAAFTLPILQYLVKKNKRPVSKRPEVLILAPTRELAAQIGDSVKKYGKHTKISHTVIFGGVGQHPQVKTIRRGVNILVATPGRLNDLVGQGLLDLGGVEIFVLDEADRMLDMGFIHDIKKVIKELPKKRQSLFFSATMEPKVKQLAESLVSHPAQVAIEPEKPAVERITQKVMFVKKEHKDDLILQLMASKKLDKVIIFTQMKHVANKVARKLEGVGVSAAAIHGNKSQGARTQALADFKSGKCRALVATDIAARGIDVKEISHVINYDMPVEPETYVHRIGRTARAGAEGDSISMCCAPERDYLRAIEKLIGFEIPRDLTHSWHSEKAMNATGADAKPGPKVRQQRGKPRVSSDGRLKSGRKGGRPSRIKSRRSKHG</sequence>
<evidence type="ECO:0000256" key="7">
    <source>
        <dbReference type="SAM" id="MobiDB-lite"/>
    </source>
</evidence>
<gene>
    <name evidence="10" type="ORF">P9H32_16645</name>
</gene>
<dbReference type="Proteomes" id="UP001290861">
    <property type="component" value="Unassembled WGS sequence"/>
</dbReference>
<protein>
    <submittedName>
        <fullName evidence="10">DEAD/DEAH box helicase</fullName>
    </submittedName>
</protein>
<comment type="similarity">
    <text evidence="5 6">Belongs to the DEAD box helicase family.</text>
</comment>
<evidence type="ECO:0000256" key="2">
    <source>
        <dbReference type="ARBA" id="ARBA00022801"/>
    </source>
</evidence>
<dbReference type="RefSeq" id="WP_322610035.1">
    <property type="nucleotide sequence ID" value="NZ_JARVCO010000012.1"/>
</dbReference>
<organism evidence="10 11">
    <name type="scientific">Pontiella agarivorans</name>
    <dbReference type="NCBI Taxonomy" id="3038953"/>
    <lineage>
        <taxon>Bacteria</taxon>
        <taxon>Pseudomonadati</taxon>
        <taxon>Kiritimatiellota</taxon>
        <taxon>Kiritimatiellia</taxon>
        <taxon>Kiritimatiellales</taxon>
        <taxon>Pontiellaceae</taxon>
        <taxon>Pontiella</taxon>
    </lineage>
</organism>
<evidence type="ECO:0000256" key="5">
    <source>
        <dbReference type="ARBA" id="ARBA00038437"/>
    </source>
</evidence>
<accession>A0ABU5N1D4</accession>
<name>A0ABU5N1D4_9BACT</name>
<dbReference type="InterPro" id="IPR044742">
    <property type="entry name" value="DEAD/DEAH_RhlB"/>
</dbReference>
<feature type="compositionally biased region" description="Basic residues" evidence="7">
    <location>
        <begin position="416"/>
        <end position="435"/>
    </location>
</feature>
<reference evidence="10 11" key="1">
    <citation type="journal article" date="2024" name="Appl. Environ. Microbiol.">
        <title>Pontiella agarivorans sp. nov., a novel marine anaerobic bacterium capable of degrading macroalgal polysaccharides and fixing nitrogen.</title>
        <authorList>
            <person name="Liu N."/>
            <person name="Kivenson V."/>
            <person name="Peng X."/>
            <person name="Cui Z."/>
            <person name="Lankiewicz T.S."/>
            <person name="Gosselin K.M."/>
            <person name="English C.J."/>
            <person name="Blair E.M."/>
            <person name="O'Malley M.A."/>
            <person name="Valentine D.L."/>
        </authorList>
    </citation>
    <scope>NUCLEOTIDE SEQUENCE [LARGE SCALE GENOMIC DNA]</scope>
    <source>
        <strain evidence="10 11">NLcol2</strain>
    </source>
</reference>
<dbReference type="CDD" id="cd00268">
    <property type="entry name" value="DEADc"/>
    <property type="match status" value="1"/>
</dbReference>
<dbReference type="SUPFAM" id="SSF52540">
    <property type="entry name" value="P-loop containing nucleoside triphosphate hydrolases"/>
    <property type="match status" value="1"/>
</dbReference>
<evidence type="ECO:0000256" key="6">
    <source>
        <dbReference type="RuleBase" id="RU000492"/>
    </source>
</evidence>
<evidence type="ECO:0000259" key="8">
    <source>
        <dbReference type="PROSITE" id="PS51192"/>
    </source>
</evidence>
<feature type="region of interest" description="Disordered" evidence="7">
    <location>
        <begin position="388"/>
        <end position="435"/>
    </location>
</feature>
<dbReference type="GO" id="GO:0004386">
    <property type="term" value="F:helicase activity"/>
    <property type="evidence" value="ECO:0007669"/>
    <property type="project" value="UniProtKB-KW"/>
</dbReference>
<dbReference type="PROSITE" id="PS51194">
    <property type="entry name" value="HELICASE_CTER"/>
    <property type="match status" value="1"/>
</dbReference>
<dbReference type="InterPro" id="IPR001650">
    <property type="entry name" value="Helicase_C-like"/>
</dbReference>
<dbReference type="CDD" id="cd18787">
    <property type="entry name" value="SF2_C_DEAD"/>
    <property type="match status" value="1"/>
</dbReference>
<dbReference type="PROSITE" id="PS51192">
    <property type="entry name" value="HELICASE_ATP_BIND_1"/>
    <property type="match status" value="1"/>
</dbReference>
<dbReference type="SMART" id="SM00490">
    <property type="entry name" value="HELICc"/>
    <property type="match status" value="1"/>
</dbReference>
<comment type="caution">
    <text evidence="10">The sequence shown here is derived from an EMBL/GenBank/DDBJ whole genome shotgun (WGS) entry which is preliminary data.</text>
</comment>
<dbReference type="EMBL" id="JARVCO010000012">
    <property type="protein sequence ID" value="MDZ8120261.1"/>
    <property type="molecule type" value="Genomic_DNA"/>
</dbReference>
<dbReference type="InterPro" id="IPR000629">
    <property type="entry name" value="RNA-helicase_DEAD-box_CS"/>
</dbReference>
<evidence type="ECO:0000256" key="3">
    <source>
        <dbReference type="ARBA" id="ARBA00022806"/>
    </source>
</evidence>
<evidence type="ECO:0000313" key="10">
    <source>
        <dbReference type="EMBL" id="MDZ8120261.1"/>
    </source>
</evidence>
<dbReference type="PANTHER" id="PTHR47959">
    <property type="entry name" value="ATP-DEPENDENT RNA HELICASE RHLE-RELATED"/>
    <property type="match status" value="1"/>
</dbReference>
<dbReference type="Gene3D" id="3.40.50.300">
    <property type="entry name" value="P-loop containing nucleotide triphosphate hydrolases"/>
    <property type="match status" value="2"/>
</dbReference>
<keyword evidence="4 6" id="KW-0067">ATP-binding</keyword>
<dbReference type="Pfam" id="PF00271">
    <property type="entry name" value="Helicase_C"/>
    <property type="match status" value="1"/>
</dbReference>
<dbReference type="PANTHER" id="PTHR47959:SF13">
    <property type="entry name" value="ATP-DEPENDENT RNA HELICASE RHLE"/>
    <property type="match status" value="1"/>
</dbReference>